<evidence type="ECO:0000313" key="5">
    <source>
        <dbReference type="Proteomes" id="UP000036356"/>
    </source>
</evidence>
<dbReference type="InterPro" id="IPR029039">
    <property type="entry name" value="Flavoprotein-like_sf"/>
</dbReference>
<dbReference type="Gene3D" id="3.40.50.360">
    <property type="match status" value="1"/>
</dbReference>
<evidence type="ECO:0000256" key="1">
    <source>
        <dbReference type="ARBA" id="ARBA00022630"/>
    </source>
</evidence>
<protein>
    <submittedName>
        <fullName evidence="4">Iron-sulfur flavoprotein</fullName>
    </submittedName>
</protein>
<keyword evidence="1" id="KW-0285">Flavoprotein</keyword>
<dbReference type="PATRIC" id="fig|476652.3.peg.2991"/>
<dbReference type="RefSeq" id="WP_047810667.1">
    <property type="nucleotide sequence ID" value="NZ_LDZY01000009.1"/>
</dbReference>
<evidence type="ECO:0000259" key="3">
    <source>
        <dbReference type="Pfam" id="PF03358"/>
    </source>
</evidence>
<dbReference type="Proteomes" id="UP000036356">
    <property type="component" value="Unassembled WGS sequence"/>
</dbReference>
<dbReference type="STRING" id="476652.DEAC_c28450"/>
<gene>
    <name evidence="4" type="ORF">DEAC_c28450</name>
</gene>
<dbReference type="PANTHER" id="PTHR43278">
    <property type="entry name" value="NAD(P)H-DEPENDENT FMN-CONTAINING OXIDOREDUCTASE YWQN-RELATED"/>
    <property type="match status" value="1"/>
</dbReference>
<dbReference type="InterPro" id="IPR005025">
    <property type="entry name" value="FMN_Rdtase-like_dom"/>
</dbReference>
<dbReference type="Pfam" id="PF03358">
    <property type="entry name" value="FMN_red"/>
    <property type="match status" value="1"/>
</dbReference>
<name>A0A0J1FQP0_9FIRM</name>
<evidence type="ECO:0000256" key="2">
    <source>
        <dbReference type="ARBA" id="ARBA00022643"/>
    </source>
</evidence>
<keyword evidence="2" id="KW-0288">FMN</keyword>
<organism evidence="4 5">
    <name type="scientific">Desulfosporosinus acididurans</name>
    <dbReference type="NCBI Taxonomy" id="476652"/>
    <lineage>
        <taxon>Bacteria</taxon>
        <taxon>Bacillati</taxon>
        <taxon>Bacillota</taxon>
        <taxon>Clostridia</taxon>
        <taxon>Eubacteriales</taxon>
        <taxon>Desulfitobacteriaceae</taxon>
        <taxon>Desulfosporosinus</taxon>
    </lineage>
</organism>
<keyword evidence="5" id="KW-1185">Reference proteome</keyword>
<sequence>MYIFSILGSPRKGSNTDLLIDEVLKGAADAGAEVEKIYISDLKFAPCTGCMKCRADQVCRLAPDDVNMVIKKLDRADGIVLGAPVYSGHVPGPFKSLFDRLIGQVVKFTYTGGTVNITSALTPKDRNGVVIGVCAAGLPGMTDAVLEFLKRNIALHKNNGTIREISADGMVSYAQVNIGAEKFEKTFGPQGQAIYENGQSLLKLAYEAGKNLVTG</sequence>
<dbReference type="PANTHER" id="PTHR43278:SF2">
    <property type="entry name" value="IRON-SULFUR FLAVOPROTEIN"/>
    <property type="match status" value="1"/>
</dbReference>
<accession>A0A0J1FQP0</accession>
<proteinExistence type="predicted"/>
<evidence type="ECO:0000313" key="4">
    <source>
        <dbReference type="EMBL" id="KLU65293.1"/>
    </source>
</evidence>
<dbReference type="EMBL" id="LDZY01000009">
    <property type="protein sequence ID" value="KLU65293.1"/>
    <property type="molecule type" value="Genomic_DNA"/>
</dbReference>
<feature type="domain" description="NADPH-dependent FMN reductase-like" evidence="3">
    <location>
        <begin position="1"/>
        <end position="101"/>
    </location>
</feature>
<dbReference type="InterPro" id="IPR051796">
    <property type="entry name" value="ISF_SsuE-like"/>
</dbReference>
<reference evidence="4 5" key="1">
    <citation type="submission" date="2015-06" db="EMBL/GenBank/DDBJ databases">
        <title>Draft genome of the moderately acidophilic sulfate reducer Candidatus Desulfosporosinus acididurans strain M1.</title>
        <authorList>
            <person name="Poehlein A."/>
            <person name="Petzsch P."/>
            <person name="Johnson B.D."/>
            <person name="Schloemann M."/>
            <person name="Daniel R."/>
            <person name="Muehling M."/>
        </authorList>
    </citation>
    <scope>NUCLEOTIDE SEQUENCE [LARGE SCALE GENOMIC DNA]</scope>
    <source>
        <strain evidence="4 5">M1</strain>
    </source>
</reference>
<dbReference type="SUPFAM" id="SSF52218">
    <property type="entry name" value="Flavoproteins"/>
    <property type="match status" value="1"/>
</dbReference>
<dbReference type="GO" id="GO:0016491">
    <property type="term" value="F:oxidoreductase activity"/>
    <property type="evidence" value="ECO:0007669"/>
    <property type="project" value="InterPro"/>
</dbReference>
<dbReference type="AlphaFoldDB" id="A0A0J1FQP0"/>
<comment type="caution">
    <text evidence="4">The sequence shown here is derived from an EMBL/GenBank/DDBJ whole genome shotgun (WGS) entry which is preliminary data.</text>
</comment>